<dbReference type="GO" id="GO:0004633">
    <property type="term" value="F:phosphopantothenoylcysteine decarboxylase activity"/>
    <property type="evidence" value="ECO:0007669"/>
    <property type="project" value="UniProtKB-UniRule"/>
</dbReference>
<comment type="similarity">
    <text evidence="3 4">In the N-terminal section; belongs to the HFCD (homo-oligomeric flavin containing Cys decarboxylase) superfamily.</text>
</comment>
<organism evidence="7">
    <name type="scientific">Sporolactobacillus sp. Y61</name>
    <dbReference type="NCBI Taxonomy" id="3160863"/>
    <lineage>
        <taxon>Bacteria</taxon>
        <taxon>Bacillati</taxon>
        <taxon>Bacillota</taxon>
        <taxon>Bacilli</taxon>
        <taxon>Bacillales</taxon>
        <taxon>Sporolactobacillaceae</taxon>
        <taxon>Sporolactobacillus</taxon>
    </lineage>
</organism>
<comment type="catalytic activity">
    <reaction evidence="3 4">
        <text>N-[(R)-4-phosphopantothenoyl]-L-cysteine + H(+) = (R)-4'-phosphopantetheine + CO2</text>
        <dbReference type="Rhea" id="RHEA:16793"/>
        <dbReference type="ChEBI" id="CHEBI:15378"/>
        <dbReference type="ChEBI" id="CHEBI:16526"/>
        <dbReference type="ChEBI" id="CHEBI:59458"/>
        <dbReference type="ChEBI" id="CHEBI:61723"/>
        <dbReference type="EC" id="4.1.1.36"/>
    </reaction>
</comment>
<comment type="similarity">
    <text evidence="3 4">In the C-terminal section; belongs to the PPC synthetase family.</text>
</comment>
<feature type="domain" description="Flavoprotein" evidence="5">
    <location>
        <begin position="6"/>
        <end position="172"/>
    </location>
</feature>
<dbReference type="EC" id="4.1.1.36" evidence="3"/>
<dbReference type="InterPro" id="IPR036551">
    <property type="entry name" value="Flavin_trans-like"/>
</dbReference>
<keyword evidence="3" id="KW-0511">Multifunctional enzyme</keyword>
<dbReference type="SUPFAM" id="SSF52507">
    <property type="entry name" value="Homo-oligomeric flavin-containing Cys decarboxylases, HFCD"/>
    <property type="match status" value="1"/>
</dbReference>
<feature type="binding site" evidence="3">
    <location>
        <position position="343"/>
    </location>
    <ligand>
        <name>CTP</name>
        <dbReference type="ChEBI" id="CHEBI:37563"/>
    </ligand>
</feature>
<evidence type="ECO:0000256" key="4">
    <source>
        <dbReference type="RuleBase" id="RU364078"/>
    </source>
</evidence>
<keyword evidence="3 4" id="KW-0285">Flavoprotein</keyword>
<dbReference type="RefSeq" id="WP_353947695.1">
    <property type="nucleotide sequence ID" value="NZ_CP159510.1"/>
</dbReference>
<dbReference type="Pfam" id="PF02441">
    <property type="entry name" value="Flavoprotein"/>
    <property type="match status" value="1"/>
</dbReference>
<keyword evidence="1 3" id="KW-0210">Decarboxylase</keyword>
<evidence type="ECO:0000256" key="3">
    <source>
        <dbReference type="HAMAP-Rule" id="MF_02225"/>
    </source>
</evidence>
<keyword evidence="3 4" id="KW-0288">FMN</keyword>
<dbReference type="NCBIfam" id="TIGR00521">
    <property type="entry name" value="coaBC_dfp"/>
    <property type="match status" value="1"/>
</dbReference>
<dbReference type="GO" id="GO:0004632">
    <property type="term" value="F:phosphopantothenate--cysteine ligase activity"/>
    <property type="evidence" value="ECO:0007669"/>
    <property type="project" value="UniProtKB-UniRule"/>
</dbReference>
<name>A0AAU8ICR8_9BACL</name>
<evidence type="ECO:0000256" key="2">
    <source>
        <dbReference type="ARBA" id="ARBA00023239"/>
    </source>
</evidence>
<evidence type="ECO:0000313" key="7">
    <source>
        <dbReference type="EMBL" id="XCJ16004.1"/>
    </source>
</evidence>
<comment type="function">
    <text evidence="3">Catalyzes two sequential steps in the biosynthesis of coenzyme A. In the first step cysteine is conjugated to 4'-phosphopantothenate to form 4-phosphopantothenoylcysteine. In the second step the latter compound is decarboxylated to form 4'-phosphopantotheine.</text>
</comment>
<evidence type="ECO:0000256" key="1">
    <source>
        <dbReference type="ARBA" id="ARBA00022793"/>
    </source>
</evidence>
<feature type="binding site" evidence="3">
    <location>
        <position position="339"/>
    </location>
    <ligand>
        <name>CTP</name>
        <dbReference type="ChEBI" id="CHEBI:37563"/>
    </ligand>
</feature>
<dbReference type="GO" id="GO:0010181">
    <property type="term" value="F:FMN binding"/>
    <property type="evidence" value="ECO:0007669"/>
    <property type="project" value="UniProtKB-UniRule"/>
</dbReference>
<keyword evidence="3" id="KW-0460">Magnesium</keyword>
<evidence type="ECO:0000259" key="6">
    <source>
        <dbReference type="Pfam" id="PF04127"/>
    </source>
</evidence>
<dbReference type="EMBL" id="CP159510">
    <property type="protein sequence ID" value="XCJ16004.1"/>
    <property type="molecule type" value="Genomic_DNA"/>
</dbReference>
<comment type="cofactor">
    <cofactor evidence="3">
        <name>Mg(2+)</name>
        <dbReference type="ChEBI" id="CHEBI:18420"/>
    </cofactor>
</comment>
<comment type="cofactor">
    <cofactor evidence="3">
        <name>FMN</name>
        <dbReference type="ChEBI" id="CHEBI:58210"/>
    </cofactor>
    <text evidence="3">Binds 1 FMN per subunit.</text>
</comment>
<dbReference type="Pfam" id="PF04127">
    <property type="entry name" value="DFP"/>
    <property type="match status" value="1"/>
</dbReference>
<dbReference type="GO" id="GO:0046872">
    <property type="term" value="F:metal ion binding"/>
    <property type="evidence" value="ECO:0007669"/>
    <property type="project" value="UniProtKB-KW"/>
</dbReference>
<feature type="region of interest" description="Phosphopantothenoylcysteine decarboxylase" evidence="3">
    <location>
        <begin position="1"/>
        <end position="192"/>
    </location>
</feature>
<evidence type="ECO:0000259" key="5">
    <source>
        <dbReference type="Pfam" id="PF02441"/>
    </source>
</evidence>
<dbReference type="Gene3D" id="3.40.50.10300">
    <property type="entry name" value="CoaB-like"/>
    <property type="match status" value="1"/>
</dbReference>
<feature type="binding site" evidence="3">
    <location>
        <position position="281"/>
    </location>
    <ligand>
        <name>CTP</name>
        <dbReference type="ChEBI" id="CHEBI:37563"/>
    </ligand>
</feature>
<keyword evidence="2 3" id="KW-0456">Lyase</keyword>
<dbReference type="InterPro" id="IPR035929">
    <property type="entry name" value="CoaB-like_sf"/>
</dbReference>
<dbReference type="InterPro" id="IPR005252">
    <property type="entry name" value="CoaBC"/>
</dbReference>
<protein>
    <recommendedName>
        <fullName evidence="3">Coenzyme A biosynthesis bifunctional protein CoaBC</fullName>
    </recommendedName>
    <alternativeName>
        <fullName evidence="3">DNA/pantothenate metabolism flavoprotein</fullName>
    </alternativeName>
    <alternativeName>
        <fullName evidence="3">Phosphopantothenoylcysteine synthetase/decarboxylase</fullName>
        <shortName evidence="3">PPCS-PPCDC</shortName>
    </alternativeName>
    <domain>
        <recommendedName>
            <fullName evidence="3">Phosphopantothenoylcysteine decarboxylase</fullName>
            <shortName evidence="3">PPC decarboxylase</shortName>
            <shortName evidence="3">PPC-DC</shortName>
            <ecNumber evidence="3">4.1.1.36</ecNumber>
        </recommendedName>
        <alternativeName>
            <fullName evidence="3">CoaC</fullName>
        </alternativeName>
    </domain>
    <domain>
        <recommendedName>
            <fullName evidence="3">Phosphopantothenate--cysteine ligase</fullName>
            <ecNumber evidence="3">6.3.2.5</ecNumber>
        </recommendedName>
        <alternativeName>
            <fullName evidence="3">CoaB</fullName>
        </alternativeName>
        <alternativeName>
            <fullName evidence="3">Phosphopantothenoylcysteine synthetase</fullName>
            <shortName evidence="3">PPC synthetase</shortName>
            <shortName evidence="3">PPC-S</shortName>
        </alternativeName>
    </domain>
</protein>
<dbReference type="EC" id="6.3.2.5" evidence="3"/>
<comment type="caution">
    <text evidence="3">Lacks conserved residue(s) required for the propagation of feature annotation.</text>
</comment>
<comment type="pathway">
    <text evidence="3 4">Cofactor biosynthesis; coenzyme A biosynthesis; CoA from (R)-pantothenate: step 2/5.</text>
</comment>
<comment type="catalytic activity">
    <reaction evidence="3 4">
        <text>(R)-4'-phosphopantothenate + L-cysteine + CTP = N-[(R)-4-phosphopantothenoyl]-L-cysteine + CMP + diphosphate + H(+)</text>
        <dbReference type="Rhea" id="RHEA:19397"/>
        <dbReference type="ChEBI" id="CHEBI:10986"/>
        <dbReference type="ChEBI" id="CHEBI:15378"/>
        <dbReference type="ChEBI" id="CHEBI:33019"/>
        <dbReference type="ChEBI" id="CHEBI:35235"/>
        <dbReference type="ChEBI" id="CHEBI:37563"/>
        <dbReference type="ChEBI" id="CHEBI:59458"/>
        <dbReference type="ChEBI" id="CHEBI:60377"/>
        <dbReference type="EC" id="6.3.2.5"/>
    </reaction>
</comment>
<dbReference type="GO" id="GO:0015941">
    <property type="term" value="P:pantothenate catabolic process"/>
    <property type="evidence" value="ECO:0007669"/>
    <property type="project" value="InterPro"/>
</dbReference>
<keyword evidence="3" id="KW-0479">Metal-binding</keyword>
<dbReference type="PANTHER" id="PTHR14359:SF6">
    <property type="entry name" value="PHOSPHOPANTOTHENOYLCYSTEINE DECARBOXYLASE"/>
    <property type="match status" value="1"/>
</dbReference>
<comment type="function">
    <text evidence="4">Catalyzes two steps in the biosynthesis of coenzyme A. In the first step cysteine is conjugated to 4'-phosphopantothenate to form 4-phosphopantothenoylcysteine, in the latter compound is decarboxylated to form 4'-phosphopantotheine.</text>
</comment>
<dbReference type="GO" id="GO:0015937">
    <property type="term" value="P:coenzyme A biosynthetic process"/>
    <property type="evidence" value="ECO:0007669"/>
    <property type="project" value="UniProtKB-UniRule"/>
</dbReference>
<gene>
    <name evidence="3 7" type="primary">coaBC</name>
    <name evidence="7" type="ORF">ABNN70_09835</name>
</gene>
<comment type="pathway">
    <text evidence="3 4">Cofactor biosynthesis; coenzyme A biosynthesis; CoA from (R)-pantothenate: step 3/5.</text>
</comment>
<accession>A0AAU8ICR8</accession>
<proteinExistence type="inferred from homology"/>
<feature type="binding site" evidence="3">
    <location>
        <begin position="307"/>
        <end position="310"/>
    </location>
    <ligand>
        <name>CTP</name>
        <dbReference type="ChEBI" id="CHEBI:37563"/>
    </ligand>
</feature>
<dbReference type="Gene3D" id="3.40.50.1950">
    <property type="entry name" value="Flavin prenyltransferase-like"/>
    <property type="match status" value="1"/>
</dbReference>
<dbReference type="PANTHER" id="PTHR14359">
    <property type="entry name" value="HOMO-OLIGOMERIC FLAVIN CONTAINING CYS DECARBOXYLASE FAMILY"/>
    <property type="match status" value="1"/>
</dbReference>
<dbReference type="InterPro" id="IPR003382">
    <property type="entry name" value="Flavoprotein"/>
</dbReference>
<keyword evidence="3 4" id="KW-0436">Ligase</keyword>
<feature type="region of interest" description="Phosphopantothenate--cysteine ligase" evidence="3">
    <location>
        <begin position="193"/>
        <end position="404"/>
    </location>
</feature>
<sequence length="404" mass="43191">MALSGKKIILGVTGGIAAYKSAELASRLVKSGADVQVIMSQAARKFVGSATFQALTRHSVYDSVIIDEKEGQIAHIDLADQADLVLIAPATANTIGRLAAGLSDDMLTCVTLATKAPVWVAPAMNVNMYWHPAVQKNLKTLAEFGYRIIGPDSGQLACGWTGKGRLVDPEEISRQLETFFSAGSGQLLKGRQILVTAGPTRENLDPVRFFSNRSSGKMGYAIAEAAKCAGAEVTLVTGPTAIPAPKGLHVIPVLSASDMYQAVVSHYEHMDAVIKAAAVADYRPDQVSDEKIKKGTGPFIVKLVRNPDILMELGRRKKQQVLVGFAAETDGLEEHAVEKLNKKNLDLLVGNYASDSFGKETNRVTLFFASGEREELGTLPKAEVAEKICEAVAGMLHSGADVDR</sequence>
<feature type="active site" description="Proton donor" evidence="3">
    <location>
        <position position="158"/>
    </location>
</feature>
<feature type="domain" description="DNA/pantothenate metabolism flavoprotein C-terminal" evidence="6">
    <location>
        <begin position="188"/>
        <end position="393"/>
    </location>
</feature>
<feature type="binding site" evidence="3">
    <location>
        <position position="291"/>
    </location>
    <ligand>
        <name>CTP</name>
        <dbReference type="ChEBI" id="CHEBI:37563"/>
    </ligand>
</feature>
<dbReference type="GO" id="GO:0071513">
    <property type="term" value="C:phosphopantothenoylcysteine decarboxylase complex"/>
    <property type="evidence" value="ECO:0007669"/>
    <property type="project" value="TreeGrafter"/>
</dbReference>
<dbReference type="AlphaFoldDB" id="A0AAU8ICR8"/>
<dbReference type="InterPro" id="IPR007085">
    <property type="entry name" value="DNA/pantothenate-metab_flavo_C"/>
</dbReference>
<dbReference type="HAMAP" id="MF_02225">
    <property type="entry name" value="CoaBC"/>
    <property type="match status" value="1"/>
</dbReference>
<reference evidence="7" key="1">
    <citation type="submission" date="2024-06" db="EMBL/GenBank/DDBJ databases">
        <authorList>
            <person name="Fan A."/>
            <person name="Zhang F.Y."/>
            <person name="Zhang L."/>
        </authorList>
    </citation>
    <scope>NUCLEOTIDE SEQUENCE</scope>
    <source>
        <strain evidence="7">Y61</strain>
    </source>
</reference>
<dbReference type="SUPFAM" id="SSF102645">
    <property type="entry name" value="CoaB-like"/>
    <property type="match status" value="1"/>
</dbReference>
<feature type="binding site" evidence="3">
    <location>
        <position position="325"/>
    </location>
    <ligand>
        <name>CTP</name>
        <dbReference type="ChEBI" id="CHEBI:37563"/>
    </ligand>
</feature>